<dbReference type="STRING" id="1917485.BOO69_15630"/>
<feature type="domain" description="PepSY" evidence="2">
    <location>
        <begin position="4"/>
        <end position="80"/>
    </location>
</feature>
<keyword evidence="1" id="KW-0732">Signal</keyword>
<evidence type="ECO:0000313" key="3">
    <source>
        <dbReference type="EMBL" id="APE44678.1"/>
    </source>
</evidence>
<proteinExistence type="predicted"/>
<feature type="signal peptide" evidence="1">
    <location>
        <begin position="1"/>
        <end position="18"/>
    </location>
</feature>
<dbReference type="RefSeq" id="WP_071973026.1">
    <property type="nucleotide sequence ID" value="NZ_CP018076.1"/>
</dbReference>
<protein>
    <recommendedName>
        <fullName evidence="2">PepSY domain-containing protein</fullName>
    </recommendedName>
</protein>
<reference evidence="3 4" key="1">
    <citation type="submission" date="2016-11" db="EMBL/GenBank/DDBJ databases">
        <title>Complete genome sequence of Sulfitobacter sp. AM1-D1, a toxic bacteria associated with marine dinoflagellate Alexandrium minutum in East China Sea.</title>
        <authorList>
            <person name="Yang Q."/>
            <person name="Zhang X."/>
            <person name="Tian X."/>
        </authorList>
    </citation>
    <scope>NUCLEOTIDE SEQUENCE [LARGE SCALE GENOMIC DNA]</scope>
    <source>
        <strain evidence="3 4">AM1-D1</strain>
    </source>
</reference>
<feature type="chain" id="PRO_5012046023" description="PepSY domain-containing protein" evidence="1">
    <location>
        <begin position="19"/>
        <end position="84"/>
    </location>
</feature>
<evidence type="ECO:0000256" key="1">
    <source>
        <dbReference type="SAM" id="SignalP"/>
    </source>
</evidence>
<dbReference type="AlphaFoldDB" id="A0A1J0WKJ9"/>
<dbReference type="Proteomes" id="UP000181897">
    <property type="component" value="Chromosome"/>
</dbReference>
<name>A0A1J0WKJ9_9RHOB</name>
<sequence length="84" mass="9131">MRKFALITLIALASPALAEDVSMDSKLGNTMEEVQASLAAMGYEVRKAEMEDGKIEVYFVRDGKMGEVYVSPETGAVTKLELKG</sequence>
<evidence type="ECO:0000259" key="2">
    <source>
        <dbReference type="Pfam" id="PF13670"/>
    </source>
</evidence>
<dbReference type="EMBL" id="CP018076">
    <property type="protein sequence ID" value="APE44678.1"/>
    <property type="molecule type" value="Genomic_DNA"/>
</dbReference>
<dbReference type="Pfam" id="PF13670">
    <property type="entry name" value="PepSY_2"/>
    <property type="match status" value="1"/>
</dbReference>
<gene>
    <name evidence="3" type="ORF">BOO69_15630</name>
</gene>
<dbReference type="InterPro" id="IPR025711">
    <property type="entry name" value="PepSY"/>
</dbReference>
<accession>A0A1J0WKJ9</accession>
<dbReference type="OrthoDB" id="7850927at2"/>
<organism evidence="3 4">
    <name type="scientific">Sulfitobacter alexandrii</name>
    <dbReference type="NCBI Taxonomy" id="1917485"/>
    <lineage>
        <taxon>Bacteria</taxon>
        <taxon>Pseudomonadati</taxon>
        <taxon>Pseudomonadota</taxon>
        <taxon>Alphaproteobacteria</taxon>
        <taxon>Rhodobacterales</taxon>
        <taxon>Roseobacteraceae</taxon>
        <taxon>Sulfitobacter</taxon>
    </lineage>
</organism>
<keyword evidence="4" id="KW-1185">Reference proteome</keyword>
<dbReference type="KEGG" id="suam:BOO69_15630"/>
<evidence type="ECO:0000313" key="4">
    <source>
        <dbReference type="Proteomes" id="UP000181897"/>
    </source>
</evidence>